<name>A0AAJ7FQ73_CEPCN</name>
<dbReference type="PANTHER" id="PTHR19854">
    <property type="entry name" value="TRANSDUCIN BETA-LIKE 3"/>
    <property type="match status" value="1"/>
</dbReference>
<sequence>MAILPPDPIYLLRGDMGPVHSLLFRVSPYIEHLYAAAESGKIHIWDLRRNKVFSKFIVGKNPCLNLHIIGDERLITQEKGGTVNLWNPSKAIWVQEKSIDTGYCGFCRSQMLSEDILLVPLKESSIGAFSLKTCSIEYKLEPSQLTEGATNLGEVMTLKPIVLQDKELVLISYESGDIALWDISAKKVINWLKVESCPMAVEFDMSHMRGIVGSPTEKLQVFDLSKTHVLSLKTTLTLKNPGTSVITTRPDAKVFTAGGWDGRLRIFSWKTLRPLVVLDQHRATILDVVYSNSKVEAYDSKCVMAAAGKDGTVSLWNLYN</sequence>
<dbReference type="InterPro" id="IPR001680">
    <property type="entry name" value="WD40_rpt"/>
</dbReference>
<dbReference type="GeneID" id="107271393"/>
<dbReference type="PROSITE" id="PS50082">
    <property type="entry name" value="WD_REPEATS_2"/>
    <property type="match status" value="1"/>
</dbReference>
<dbReference type="PANTHER" id="PTHR19854:SF1">
    <property type="entry name" value="GUANINE NUCLEOTIDE-BINDING PROTEIN SUBUNIT BETA-LIKE PROTEIN 1"/>
    <property type="match status" value="1"/>
</dbReference>
<accession>A0AAJ7FQ73</accession>
<evidence type="ECO:0000256" key="1">
    <source>
        <dbReference type="ARBA" id="ARBA00022574"/>
    </source>
</evidence>
<dbReference type="Proteomes" id="UP000694920">
    <property type="component" value="Unplaced"/>
</dbReference>
<dbReference type="RefSeq" id="XP_015602838.1">
    <property type="nucleotide sequence ID" value="XM_015747352.1"/>
</dbReference>
<proteinExistence type="predicted"/>
<dbReference type="PROSITE" id="PS50294">
    <property type="entry name" value="WD_REPEATS_REGION"/>
    <property type="match status" value="1"/>
</dbReference>
<dbReference type="SMART" id="SM00320">
    <property type="entry name" value="WD40"/>
    <property type="match status" value="4"/>
</dbReference>
<dbReference type="SUPFAM" id="SSF50978">
    <property type="entry name" value="WD40 repeat-like"/>
    <property type="match status" value="1"/>
</dbReference>
<keyword evidence="1 3" id="KW-0853">WD repeat</keyword>
<dbReference type="Pfam" id="PF00400">
    <property type="entry name" value="WD40"/>
    <property type="match status" value="1"/>
</dbReference>
<dbReference type="AlphaFoldDB" id="A0AAJ7FQ73"/>
<feature type="repeat" description="WD" evidence="3">
    <location>
        <begin position="278"/>
        <end position="320"/>
    </location>
</feature>
<dbReference type="InterPro" id="IPR015943">
    <property type="entry name" value="WD40/YVTN_repeat-like_dom_sf"/>
</dbReference>
<keyword evidence="2" id="KW-0677">Repeat</keyword>
<protein>
    <submittedName>
        <fullName evidence="5">Guanine nucleotide-binding protein subunit beta-like protein 1</fullName>
    </submittedName>
</protein>
<keyword evidence="4" id="KW-1185">Reference proteome</keyword>
<dbReference type="KEGG" id="ccin:107271393"/>
<dbReference type="PROSITE" id="PS00678">
    <property type="entry name" value="WD_REPEATS_1"/>
    <property type="match status" value="1"/>
</dbReference>
<dbReference type="InterPro" id="IPR036322">
    <property type="entry name" value="WD40_repeat_dom_sf"/>
</dbReference>
<evidence type="ECO:0000313" key="5">
    <source>
        <dbReference type="RefSeq" id="XP_015602838.1"/>
    </source>
</evidence>
<reference evidence="5" key="1">
    <citation type="submission" date="2025-08" db="UniProtKB">
        <authorList>
            <consortium name="RefSeq"/>
        </authorList>
    </citation>
    <scope>IDENTIFICATION</scope>
</reference>
<evidence type="ECO:0000313" key="4">
    <source>
        <dbReference type="Proteomes" id="UP000694920"/>
    </source>
</evidence>
<evidence type="ECO:0000256" key="3">
    <source>
        <dbReference type="PROSITE-ProRule" id="PRU00221"/>
    </source>
</evidence>
<gene>
    <name evidence="5" type="primary">LOC107271393</name>
</gene>
<dbReference type="InterPro" id="IPR019775">
    <property type="entry name" value="WD40_repeat_CS"/>
</dbReference>
<dbReference type="Gene3D" id="2.130.10.10">
    <property type="entry name" value="YVTN repeat-like/Quinoprotein amine dehydrogenase"/>
    <property type="match status" value="2"/>
</dbReference>
<evidence type="ECO:0000256" key="2">
    <source>
        <dbReference type="ARBA" id="ARBA00022737"/>
    </source>
</evidence>
<organism evidence="4 5">
    <name type="scientific">Cephus cinctus</name>
    <name type="common">Wheat stem sawfly</name>
    <dbReference type="NCBI Taxonomy" id="211228"/>
    <lineage>
        <taxon>Eukaryota</taxon>
        <taxon>Metazoa</taxon>
        <taxon>Ecdysozoa</taxon>
        <taxon>Arthropoda</taxon>
        <taxon>Hexapoda</taxon>
        <taxon>Insecta</taxon>
        <taxon>Pterygota</taxon>
        <taxon>Neoptera</taxon>
        <taxon>Endopterygota</taxon>
        <taxon>Hymenoptera</taxon>
        <taxon>Cephoidea</taxon>
        <taxon>Cephidae</taxon>
        <taxon>Cephus</taxon>
    </lineage>
</organism>